<evidence type="ECO:0000256" key="1">
    <source>
        <dbReference type="ARBA" id="ARBA00010643"/>
    </source>
</evidence>
<dbReference type="Gene3D" id="1.10.10.1590">
    <property type="entry name" value="NADH-quinone oxidoreductase subunit E"/>
    <property type="match status" value="1"/>
</dbReference>
<reference evidence="11" key="1">
    <citation type="submission" date="2021-03" db="EMBL/GenBank/DDBJ databases">
        <title>Evolutionary innovations through gain and loss of genes in the ectomycorrhizal Boletales.</title>
        <authorList>
            <person name="Wu G."/>
            <person name="Miyauchi S."/>
            <person name="Morin E."/>
            <person name="Yang Z.-L."/>
            <person name="Xu J."/>
            <person name="Martin F.M."/>
        </authorList>
    </citation>
    <scope>NUCLEOTIDE SEQUENCE</scope>
    <source>
        <strain evidence="11">BR01</strain>
    </source>
</reference>
<dbReference type="GO" id="GO:0006120">
    <property type="term" value="P:mitochondrial electron transport, NADH to ubiquinone"/>
    <property type="evidence" value="ECO:0007669"/>
    <property type="project" value="UniProtKB-ARBA"/>
</dbReference>
<dbReference type="GO" id="GO:0005743">
    <property type="term" value="C:mitochondrial inner membrane"/>
    <property type="evidence" value="ECO:0007669"/>
    <property type="project" value="UniProtKB-ARBA"/>
</dbReference>
<dbReference type="InterPro" id="IPR041921">
    <property type="entry name" value="NuoE_N"/>
</dbReference>
<accession>A0A8I3AAA7</accession>
<evidence type="ECO:0000259" key="10">
    <source>
        <dbReference type="Pfam" id="PF10193"/>
    </source>
</evidence>
<keyword evidence="3" id="KW-0479">Metal-binding</keyword>
<comment type="caution">
    <text evidence="11">The sequence shown here is derived from an EMBL/GenBank/DDBJ whole genome shotgun (WGS) entry which is preliminary data.</text>
</comment>
<dbReference type="Gene3D" id="3.40.30.10">
    <property type="entry name" value="Glutaredoxin"/>
    <property type="match status" value="1"/>
</dbReference>
<comment type="cofactor">
    <cofactor evidence="8">
        <name>[2Fe-2S] cluster</name>
        <dbReference type="ChEBI" id="CHEBI:190135"/>
    </cofactor>
</comment>
<dbReference type="CDD" id="cd03064">
    <property type="entry name" value="TRX_Fd_NuoE"/>
    <property type="match status" value="1"/>
</dbReference>
<feature type="region of interest" description="Disordered" evidence="9">
    <location>
        <begin position="1196"/>
        <end position="1237"/>
    </location>
</feature>
<evidence type="ECO:0000256" key="3">
    <source>
        <dbReference type="ARBA" id="ARBA00022723"/>
    </source>
</evidence>
<protein>
    <submittedName>
        <fullName evidence="11">Thioredoxin-like [2Fe-2S] ferredoxin-domain-containing protein</fullName>
    </submittedName>
</protein>
<dbReference type="GO" id="GO:1902494">
    <property type="term" value="C:catalytic complex"/>
    <property type="evidence" value="ECO:0007669"/>
    <property type="project" value="UniProtKB-ARBA"/>
</dbReference>
<gene>
    <name evidence="11" type="ORF">JVT61DRAFT_2070</name>
</gene>
<dbReference type="PANTHER" id="PTHR10371:SF3">
    <property type="entry name" value="NADH DEHYDROGENASE [UBIQUINONE] FLAVOPROTEIN 2, MITOCHONDRIAL"/>
    <property type="match status" value="1"/>
</dbReference>
<dbReference type="Pfam" id="PF10193">
    <property type="entry name" value="Telomere_reg-2"/>
    <property type="match status" value="1"/>
</dbReference>
<dbReference type="InterPro" id="IPR038528">
    <property type="entry name" value="TEL2_C_sf"/>
</dbReference>
<proteinExistence type="inferred from homology"/>
<dbReference type="InterPro" id="IPR036249">
    <property type="entry name" value="Thioredoxin-like_sf"/>
</dbReference>
<keyword evidence="5" id="KW-0408">Iron</keyword>
<dbReference type="OrthoDB" id="10254187at2759"/>
<dbReference type="EMBL" id="JAGFBS010000012">
    <property type="protein sequence ID" value="KAG6376098.1"/>
    <property type="molecule type" value="Genomic_DNA"/>
</dbReference>
<evidence type="ECO:0000256" key="8">
    <source>
        <dbReference type="ARBA" id="ARBA00034078"/>
    </source>
</evidence>
<dbReference type="GO" id="GO:0016491">
    <property type="term" value="F:oxidoreductase activity"/>
    <property type="evidence" value="ECO:0007669"/>
    <property type="project" value="InterPro"/>
</dbReference>
<evidence type="ECO:0000256" key="4">
    <source>
        <dbReference type="ARBA" id="ARBA00022967"/>
    </source>
</evidence>
<dbReference type="PANTHER" id="PTHR10371">
    <property type="entry name" value="NADH DEHYDROGENASE UBIQUINONE FLAVOPROTEIN 2, MITOCHONDRIAL"/>
    <property type="match status" value="1"/>
</dbReference>
<keyword evidence="2" id="KW-0001">2Fe-2S</keyword>
<evidence type="ECO:0000256" key="7">
    <source>
        <dbReference type="ARBA" id="ARBA00023027"/>
    </source>
</evidence>
<comment type="similarity">
    <text evidence="1">Belongs to the complex I 24 kDa subunit family.</text>
</comment>
<dbReference type="InterPro" id="IPR042128">
    <property type="entry name" value="NuoE_dom"/>
</dbReference>
<feature type="compositionally biased region" description="Basic and acidic residues" evidence="9">
    <location>
        <begin position="481"/>
        <end position="491"/>
    </location>
</feature>
<keyword evidence="7" id="KW-0520">NAD</keyword>
<dbReference type="SUPFAM" id="SSF48371">
    <property type="entry name" value="ARM repeat"/>
    <property type="match status" value="1"/>
</dbReference>
<organism evidence="11 12">
    <name type="scientific">Boletus reticuloceps</name>
    <dbReference type="NCBI Taxonomy" id="495285"/>
    <lineage>
        <taxon>Eukaryota</taxon>
        <taxon>Fungi</taxon>
        <taxon>Dikarya</taxon>
        <taxon>Basidiomycota</taxon>
        <taxon>Agaricomycotina</taxon>
        <taxon>Agaricomycetes</taxon>
        <taxon>Agaricomycetidae</taxon>
        <taxon>Boletales</taxon>
        <taxon>Boletineae</taxon>
        <taxon>Boletaceae</taxon>
        <taxon>Boletoideae</taxon>
        <taxon>Boletus</taxon>
    </lineage>
</organism>
<feature type="compositionally biased region" description="Polar residues" evidence="9">
    <location>
        <begin position="1213"/>
        <end position="1222"/>
    </location>
</feature>
<evidence type="ECO:0000256" key="6">
    <source>
        <dbReference type="ARBA" id="ARBA00023014"/>
    </source>
</evidence>
<dbReference type="PROSITE" id="PS01099">
    <property type="entry name" value="COMPLEX1_24K"/>
    <property type="match status" value="1"/>
</dbReference>
<feature type="compositionally biased region" description="Basic and acidic residues" evidence="9">
    <location>
        <begin position="926"/>
        <end position="935"/>
    </location>
</feature>
<dbReference type="InterPro" id="IPR016024">
    <property type="entry name" value="ARM-type_fold"/>
</dbReference>
<dbReference type="Proteomes" id="UP000683000">
    <property type="component" value="Unassembled WGS sequence"/>
</dbReference>
<feature type="region of interest" description="Disordered" evidence="9">
    <location>
        <begin position="481"/>
        <end position="565"/>
    </location>
</feature>
<sequence length="1237" mass="136673">MSLNHPRQAALQEIISKLQTQITDLQTLLPLLCFPLSRVALLPPQFRKFNSLSSKDVPVDVARVFPPIQRALLESILPTWETILDEEGCSALSLQYFCPDAFSNAATAGDVALCAYSTILSLPLHERSVDLLLRLTKEYPIDKLFRAVCTIRDPARRSVTWDDCLRNIFAAPTKIANTFKGQGIPDDLGMPEYFNNLSIRTELIIHTLSKLAVPEDLSLVTQLFSKLVHIGAFPSSVHPSPSQPSFFHSVVPSLRRRLQDRENESYRKLWNRTITSLPSVLTQQAVLASLFSSLTSLGSTLGASARDRGIIRREAVLLCDVVGNIGPDDDLWNTLISVILARSWGENHSRVFVCWLASSTHSSQAQEAFLPRLVDAWSALDHIKHSLLSRHQYLSTLLLLVVTHFPQSSNEVASVALSPSLVSAVGGYISHPDASVRRCGMLVAEVVASRVDKNLNFDDWEGDDDGKVWARRLRQLCSQRDIDFEPSHEDDGVQGDDAEPGPSPATEVTLMTAARRPIADTGMPARRVADYDSDDSLTGYASPSSSRSPSPTPSELQEIEKDPTLHVGRKKIPRPVYLAQLGELVRNSGVGSSEENQEADRIEMAINIGEELIRRKHDYGTELAENAANLVYGFVSLSNKFDLDDFDNKIQRIAIALVACCPKTSAQYVPCLFCRVPSLRSCRCMIEEFFKNQYSSTQRSVMLNALALGARELALLPIASQALQQLATQRTTFPSKMLPPVLHQKYLGTSSDNILRPLLEGITKAAIDKSKEVTADKVPEVVRERQLRIRRPPKITEVASASQKTSIPSSQRPPSAISFTNIAAEWFIMPFVNRFWVFLRDEQTREERTAQREALYQYRGAGTGLILNPLMLSAFLNTMAILVHASQNAPQWLALIAPNTLELAVTVGSRQIARPVSEDLDDDGDDSPKDSKSKEASVLTSALNVALIVLDGCLELDGGRSLGLEHTALLIGTGEWAGQVFNMLERGIQVTGVGGIHEVELQRATAGVLLKVDQITSKWRRSMVGHRDTKYNNPKIQFEFTSDNLKKAQEIISRYPPQYMKAAVIPLLDIGQRQNKGWTSISVMNYVAKLLEMPPMRVYEVATFYTMFNREPIGENFVQVCTTTPCMLRGSTEILNTVCSHLGGIKPGATTGDGKFTVIEVECQGACSNAPMMVVNDDFYEDLTPATTKKMLDAFAKGEKPKPGPQSGRHTSENSAGLTALTTKPYGPGEFCTPEFR</sequence>
<dbReference type="GO" id="GO:0051537">
    <property type="term" value="F:2 iron, 2 sulfur cluster binding"/>
    <property type="evidence" value="ECO:0007669"/>
    <property type="project" value="UniProtKB-KW"/>
</dbReference>
<keyword evidence="12" id="KW-1185">Reference proteome</keyword>
<dbReference type="FunFam" id="3.40.30.10:FF:000022">
    <property type="entry name" value="NADH dehydrogenase flavoprotein 2, mitochondrial"/>
    <property type="match status" value="1"/>
</dbReference>
<dbReference type="SUPFAM" id="SSF52833">
    <property type="entry name" value="Thioredoxin-like"/>
    <property type="match status" value="1"/>
</dbReference>
<dbReference type="Gene3D" id="1.25.40.720">
    <property type="entry name" value="Telomere length regulation protein 2, C-terminal domain"/>
    <property type="match status" value="1"/>
</dbReference>
<evidence type="ECO:0000256" key="9">
    <source>
        <dbReference type="SAM" id="MobiDB-lite"/>
    </source>
</evidence>
<dbReference type="FunFam" id="1.10.10.1590:FF:000001">
    <property type="entry name" value="NADH-quinone oxidoreductase subunit E"/>
    <property type="match status" value="1"/>
</dbReference>
<dbReference type="InterPro" id="IPR019337">
    <property type="entry name" value="Telomere_length_regulation_dom"/>
</dbReference>
<feature type="domain" description="Telomere length regulation protein conserved" evidence="10">
    <location>
        <begin position="575"/>
        <end position="710"/>
    </location>
</feature>
<dbReference type="GO" id="GO:0046872">
    <property type="term" value="F:metal ion binding"/>
    <property type="evidence" value="ECO:0007669"/>
    <property type="project" value="UniProtKB-KW"/>
</dbReference>
<keyword evidence="4" id="KW-1278">Translocase</keyword>
<evidence type="ECO:0000256" key="2">
    <source>
        <dbReference type="ARBA" id="ARBA00022714"/>
    </source>
</evidence>
<evidence type="ECO:0000313" key="12">
    <source>
        <dbReference type="Proteomes" id="UP000683000"/>
    </source>
</evidence>
<dbReference type="NCBIfam" id="TIGR01958">
    <property type="entry name" value="nuoE_fam"/>
    <property type="match status" value="1"/>
</dbReference>
<feature type="region of interest" description="Disordered" evidence="9">
    <location>
        <begin position="916"/>
        <end position="935"/>
    </location>
</feature>
<dbReference type="AlphaFoldDB" id="A0A8I3AAA7"/>
<dbReference type="InterPro" id="IPR002023">
    <property type="entry name" value="NuoE-like"/>
</dbReference>
<evidence type="ECO:0000256" key="5">
    <source>
        <dbReference type="ARBA" id="ARBA00023004"/>
    </source>
</evidence>
<dbReference type="GO" id="GO:0098796">
    <property type="term" value="C:membrane protein complex"/>
    <property type="evidence" value="ECO:0007669"/>
    <property type="project" value="UniProtKB-ARBA"/>
</dbReference>
<keyword evidence="6" id="KW-0411">Iron-sulfur</keyword>
<dbReference type="Pfam" id="PF01257">
    <property type="entry name" value="2Fe-2S_thioredx"/>
    <property type="match status" value="1"/>
</dbReference>
<name>A0A8I3AAA7_9AGAM</name>
<evidence type="ECO:0000313" key="11">
    <source>
        <dbReference type="EMBL" id="KAG6376098.1"/>
    </source>
</evidence>
<dbReference type="GO" id="GO:0008137">
    <property type="term" value="F:NADH dehydrogenase (ubiquinone) activity"/>
    <property type="evidence" value="ECO:0007669"/>
    <property type="project" value="UniProtKB-ARBA"/>
</dbReference>